<evidence type="ECO:0000313" key="1">
    <source>
        <dbReference type="EMBL" id="ABB38029.1"/>
    </source>
</evidence>
<dbReference type="EMBL" id="CP000112">
    <property type="protein sequence ID" value="ABB40142.1"/>
    <property type="molecule type" value="Genomic_DNA"/>
</dbReference>
<dbReference type="KEGG" id="dde:Dde_1228"/>
<dbReference type="HOGENOM" id="CLU_195877_0_0_7"/>
<evidence type="ECO:0000313" key="2">
    <source>
        <dbReference type="EMBL" id="ABB40142.1"/>
    </source>
</evidence>
<dbReference type="eggNOG" id="ENOG5032GRN">
    <property type="taxonomic scope" value="Bacteria"/>
</dbReference>
<dbReference type="RefSeq" id="WP_011367240.1">
    <property type="nucleotide sequence ID" value="NC_007519.1"/>
</dbReference>
<proteinExistence type="predicted"/>
<dbReference type="Proteomes" id="UP000002710">
    <property type="component" value="Chromosome"/>
</dbReference>
<evidence type="ECO:0000313" key="3">
    <source>
        <dbReference type="Proteomes" id="UP000002710"/>
    </source>
</evidence>
<reference evidence="2 3" key="1">
    <citation type="journal article" date="2011" name="J. Bacteriol.">
        <title>Complete genome sequence and updated annotation of Desulfovibrio alaskensis G20.</title>
        <authorList>
            <person name="Hauser L.J."/>
            <person name="Land M.L."/>
            <person name="Brown S.D."/>
            <person name="Larimer F."/>
            <person name="Keller K.L."/>
            <person name="Rapp-Giles B.J."/>
            <person name="Price M.N."/>
            <person name="Lin M."/>
            <person name="Bruce D.C."/>
            <person name="Detter J.C."/>
            <person name="Tapia R."/>
            <person name="Han C.S."/>
            <person name="Goodwin L.A."/>
            <person name="Cheng J.F."/>
            <person name="Pitluck S."/>
            <person name="Copeland A."/>
            <person name="Lucas S."/>
            <person name="Nolan M."/>
            <person name="Lapidus A.L."/>
            <person name="Palumbo A.V."/>
            <person name="Wall J.D."/>
        </authorList>
    </citation>
    <scope>NUCLEOTIDE SEQUENCE [LARGE SCALE GENOMIC DNA]</scope>
    <source>
        <strain evidence="3">ATCC BAA 1058 / DSM 17464 / G20</strain>
        <strain evidence="2">G20</strain>
    </source>
</reference>
<protein>
    <submittedName>
        <fullName evidence="2">Uncharacterized protein</fullName>
    </submittedName>
</protein>
<organism evidence="2 3">
    <name type="scientific">Oleidesulfovibrio alaskensis (strain ATCC BAA-1058 / DSM 17464 / G20)</name>
    <name type="common">Desulfovibrio alaskensis</name>
    <dbReference type="NCBI Taxonomy" id="207559"/>
    <lineage>
        <taxon>Bacteria</taxon>
        <taxon>Pseudomonadati</taxon>
        <taxon>Thermodesulfobacteriota</taxon>
        <taxon>Desulfovibrionia</taxon>
        <taxon>Desulfovibrionales</taxon>
        <taxon>Desulfovibrionaceae</taxon>
        <taxon>Oleidesulfovibrio</taxon>
    </lineage>
</organism>
<name>Q30W04_OLEA2</name>
<keyword evidence="3" id="KW-1185">Reference proteome</keyword>
<dbReference type="AlphaFoldDB" id="Q30W04"/>
<dbReference type="KEGG" id="dde:Dde_3348"/>
<gene>
    <name evidence="1" type="ordered locus">Dde_1228</name>
    <name evidence="2" type="ordered locus">Dde_3348</name>
</gene>
<dbReference type="EMBL" id="CP000112">
    <property type="protein sequence ID" value="ABB38029.1"/>
    <property type="molecule type" value="Genomic_DNA"/>
</dbReference>
<dbReference type="STRING" id="207559.Dde_1228"/>
<accession>Q30W04</accession>
<sequence>MNVNAHAGRAAGRYRDPWEIRKFLSLRGTNMLRIAKELGKYPQQVQETVRGTRNDREVLAKLRDMGCPEKYLSLPEDMKQENA</sequence>